<gene>
    <name evidence="1" type="ORF">GD597_10040</name>
</gene>
<dbReference type="EMBL" id="WHPF01000006">
    <property type="protein sequence ID" value="NNV55799.1"/>
    <property type="molecule type" value="Genomic_DNA"/>
</dbReference>
<accession>A0A8J8FG78</accession>
<sequence>MATVSLSVVAIIGIALFSSYKAGPAKNNTLVTGAPFNSGQTCAKAGCHGGGNFGGTITTQLIDTLTKKPVTSYTAGKIYWLSISMKKTTGKPKYGFQTTAANAAGGNVNAWGVAPAKTHNTLKSGHNYFEQSTALKSGTINIPWTGPAAGTGAITFYTSGNIVNGDGSTSGDQPVNTTLTVTQAPVAGIAAVTATEAKADVVGKPVYKLQLHSQDGLPYIMFSNGGKQQKVMITYTDIQGNPISTGTTLANQGDNIWPINAGKAKGFMIVNVVTADGARTSLKVVLNK</sequence>
<dbReference type="InterPro" id="IPR042307">
    <property type="entry name" value="Reeler_sf"/>
</dbReference>
<proteinExistence type="predicted"/>
<dbReference type="RefSeq" id="WP_171607729.1">
    <property type="nucleotide sequence ID" value="NZ_WHPF01000006.1"/>
</dbReference>
<evidence type="ECO:0000313" key="1">
    <source>
        <dbReference type="EMBL" id="NNV55799.1"/>
    </source>
</evidence>
<name>A0A8J8FG78_9BACT</name>
<reference evidence="1" key="1">
    <citation type="submission" date="2019-10" db="EMBL/GenBank/DDBJ databases">
        <title>Draft genome sequence of Panacibacter sp. KCS-6.</title>
        <authorList>
            <person name="Yim K.J."/>
        </authorList>
    </citation>
    <scope>NUCLEOTIDE SEQUENCE</scope>
    <source>
        <strain evidence="1">KCS-6</strain>
    </source>
</reference>
<evidence type="ECO:0008006" key="3">
    <source>
        <dbReference type="Google" id="ProtNLM"/>
    </source>
</evidence>
<dbReference type="AlphaFoldDB" id="A0A8J8FG78"/>
<dbReference type="Proteomes" id="UP000598971">
    <property type="component" value="Unassembled WGS sequence"/>
</dbReference>
<comment type="caution">
    <text evidence="1">The sequence shown here is derived from an EMBL/GenBank/DDBJ whole genome shotgun (WGS) entry which is preliminary data.</text>
</comment>
<organism evidence="1 2">
    <name type="scientific">Limnovirga soli</name>
    <dbReference type="NCBI Taxonomy" id="2656915"/>
    <lineage>
        <taxon>Bacteria</taxon>
        <taxon>Pseudomonadati</taxon>
        <taxon>Bacteroidota</taxon>
        <taxon>Chitinophagia</taxon>
        <taxon>Chitinophagales</taxon>
        <taxon>Chitinophagaceae</taxon>
        <taxon>Limnovirga</taxon>
    </lineage>
</organism>
<dbReference type="Gene3D" id="2.60.40.4060">
    <property type="entry name" value="Reeler domain"/>
    <property type="match status" value="1"/>
</dbReference>
<keyword evidence="2" id="KW-1185">Reference proteome</keyword>
<protein>
    <recommendedName>
        <fullName evidence="3">Reelin domain-containing protein</fullName>
    </recommendedName>
</protein>
<dbReference type="NCBIfam" id="NF041895">
    <property type="entry name" value="choice_anch_V"/>
    <property type="match status" value="1"/>
</dbReference>
<evidence type="ECO:0000313" key="2">
    <source>
        <dbReference type="Proteomes" id="UP000598971"/>
    </source>
</evidence>